<gene>
    <name evidence="2" type="ORF">B0T10DRAFT_219482</name>
</gene>
<protein>
    <recommendedName>
        <fullName evidence="4">Secreted protein</fullName>
    </recommendedName>
</protein>
<feature type="signal peptide" evidence="1">
    <location>
        <begin position="1"/>
        <end position="20"/>
    </location>
</feature>
<sequence>MRWLEVVFFFFFFFLLFSDASFFGCGWAEGCLRRILAPLTETPKEMEKKKSRGPASITNIVIVTLNSYRTQQVERRPRLNGDKDIG</sequence>
<evidence type="ECO:0008006" key="4">
    <source>
        <dbReference type="Google" id="ProtNLM"/>
    </source>
</evidence>
<comment type="caution">
    <text evidence="2">The sequence shown here is derived from an EMBL/GenBank/DDBJ whole genome shotgun (WGS) entry which is preliminary data.</text>
</comment>
<feature type="chain" id="PRO_5040269278" description="Secreted protein" evidence="1">
    <location>
        <begin position="21"/>
        <end position="86"/>
    </location>
</feature>
<dbReference type="EMBL" id="JAGPYM010000004">
    <property type="protein sequence ID" value="KAH6895529.1"/>
    <property type="molecule type" value="Genomic_DNA"/>
</dbReference>
<proteinExistence type="predicted"/>
<evidence type="ECO:0000313" key="2">
    <source>
        <dbReference type="EMBL" id="KAH6895529.1"/>
    </source>
</evidence>
<dbReference type="Proteomes" id="UP000777438">
    <property type="component" value="Unassembled WGS sequence"/>
</dbReference>
<name>A0A9P8WEB7_9HYPO</name>
<evidence type="ECO:0000256" key="1">
    <source>
        <dbReference type="SAM" id="SignalP"/>
    </source>
</evidence>
<keyword evidence="1" id="KW-0732">Signal</keyword>
<keyword evidence="3" id="KW-1185">Reference proteome</keyword>
<reference evidence="2 3" key="1">
    <citation type="journal article" date="2021" name="Nat. Commun.">
        <title>Genetic determinants of endophytism in the Arabidopsis root mycobiome.</title>
        <authorList>
            <person name="Mesny F."/>
            <person name="Miyauchi S."/>
            <person name="Thiergart T."/>
            <person name="Pickel B."/>
            <person name="Atanasova L."/>
            <person name="Karlsson M."/>
            <person name="Huettel B."/>
            <person name="Barry K.W."/>
            <person name="Haridas S."/>
            <person name="Chen C."/>
            <person name="Bauer D."/>
            <person name="Andreopoulos W."/>
            <person name="Pangilinan J."/>
            <person name="LaButti K."/>
            <person name="Riley R."/>
            <person name="Lipzen A."/>
            <person name="Clum A."/>
            <person name="Drula E."/>
            <person name="Henrissat B."/>
            <person name="Kohler A."/>
            <person name="Grigoriev I.V."/>
            <person name="Martin F.M."/>
            <person name="Hacquard S."/>
        </authorList>
    </citation>
    <scope>NUCLEOTIDE SEQUENCE [LARGE SCALE GENOMIC DNA]</scope>
    <source>
        <strain evidence="2 3">MPI-CAGE-CH-0241</strain>
    </source>
</reference>
<accession>A0A9P8WEB7</accession>
<dbReference type="AlphaFoldDB" id="A0A9P8WEB7"/>
<organism evidence="2 3">
    <name type="scientific">Thelonectria olida</name>
    <dbReference type="NCBI Taxonomy" id="1576542"/>
    <lineage>
        <taxon>Eukaryota</taxon>
        <taxon>Fungi</taxon>
        <taxon>Dikarya</taxon>
        <taxon>Ascomycota</taxon>
        <taxon>Pezizomycotina</taxon>
        <taxon>Sordariomycetes</taxon>
        <taxon>Hypocreomycetidae</taxon>
        <taxon>Hypocreales</taxon>
        <taxon>Nectriaceae</taxon>
        <taxon>Thelonectria</taxon>
    </lineage>
</organism>
<evidence type="ECO:0000313" key="3">
    <source>
        <dbReference type="Proteomes" id="UP000777438"/>
    </source>
</evidence>